<dbReference type="InterPro" id="IPR036291">
    <property type="entry name" value="NAD(P)-bd_dom_sf"/>
</dbReference>
<dbReference type="InterPro" id="IPR006113">
    <property type="entry name" value="6PGDH_Gnd/GntZ"/>
</dbReference>
<keyword evidence="7 11" id="KW-0560">Oxidoreductase</keyword>
<dbReference type="PIRSF" id="PIRSF000109">
    <property type="entry name" value="6PGD"/>
    <property type="match status" value="1"/>
</dbReference>
<dbReference type="GO" id="GO:0006098">
    <property type="term" value="P:pentose-phosphate shunt"/>
    <property type="evidence" value="ECO:0007669"/>
    <property type="project" value="UniProtKB-KW"/>
</dbReference>
<dbReference type="Gene3D" id="3.40.50.720">
    <property type="entry name" value="NAD(P)-binding Rossmann-like Domain"/>
    <property type="match status" value="1"/>
</dbReference>
<feature type="binding site" description="in other chain" evidence="13">
    <location>
        <position position="260"/>
    </location>
    <ligand>
        <name>substrate</name>
        <note>ligand shared between dimeric partners</note>
    </ligand>
</feature>
<dbReference type="Gene3D" id="1.10.1040.10">
    <property type="entry name" value="N-(1-d-carboxylethyl)-l-norvaline Dehydrogenase, domain 2"/>
    <property type="match status" value="1"/>
</dbReference>
<feature type="active site" description="Proton donor" evidence="12">
    <location>
        <position position="190"/>
    </location>
</feature>
<comment type="subunit">
    <text evidence="4 11">Homodimer.</text>
</comment>
<comment type="similarity">
    <text evidence="3 11 14">Belongs to the 6-phosphogluconate dehydrogenase family.</text>
</comment>
<dbReference type="RefSeq" id="WP_250250100.1">
    <property type="nucleotide sequence ID" value="NZ_CP097751.1"/>
</dbReference>
<evidence type="ECO:0000259" key="15">
    <source>
        <dbReference type="SMART" id="SM01350"/>
    </source>
</evidence>
<dbReference type="InterPro" id="IPR006114">
    <property type="entry name" value="6PGDH_C"/>
</dbReference>
<dbReference type="GO" id="GO:0004616">
    <property type="term" value="F:phosphogluconate dehydrogenase (decarboxylating) activity"/>
    <property type="evidence" value="ECO:0007669"/>
    <property type="project" value="UniProtKB-EC"/>
</dbReference>
<dbReference type="Gene3D" id="1.20.5.320">
    <property type="entry name" value="6-Phosphogluconate Dehydrogenase, domain 3"/>
    <property type="match status" value="1"/>
</dbReference>
<dbReference type="InterPro" id="IPR006115">
    <property type="entry name" value="6PGDH_NADP-bd"/>
</dbReference>
<evidence type="ECO:0000256" key="11">
    <source>
        <dbReference type="PIRNR" id="PIRNR000109"/>
    </source>
</evidence>
<dbReference type="GO" id="GO:0019521">
    <property type="term" value="P:D-gluconate metabolic process"/>
    <property type="evidence" value="ECO:0007669"/>
    <property type="project" value="UniProtKB-KW"/>
</dbReference>
<dbReference type="SUPFAM" id="SSF48179">
    <property type="entry name" value="6-phosphogluconate dehydrogenase C-terminal domain-like"/>
    <property type="match status" value="1"/>
</dbReference>
<evidence type="ECO:0000256" key="12">
    <source>
        <dbReference type="PIRSR" id="PIRSR000109-1"/>
    </source>
</evidence>
<evidence type="ECO:0000256" key="1">
    <source>
        <dbReference type="ARBA" id="ARBA00002526"/>
    </source>
</evidence>
<evidence type="ECO:0000256" key="9">
    <source>
        <dbReference type="ARBA" id="ARBA00023126"/>
    </source>
</evidence>
<dbReference type="PROSITE" id="PS00461">
    <property type="entry name" value="6PGD"/>
    <property type="match status" value="1"/>
</dbReference>
<dbReference type="SUPFAM" id="SSF51735">
    <property type="entry name" value="NAD(P)-binding Rossmann-fold domains"/>
    <property type="match status" value="1"/>
</dbReference>
<evidence type="ECO:0000256" key="4">
    <source>
        <dbReference type="ARBA" id="ARBA00011738"/>
    </source>
</evidence>
<dbReference type="InterPro" id="IPR008927">
    <property type="entry name" value="6-PGluconate_DH-like_C_sf"/>
</dbReference>
<dbReference type="GO" id="GO:0050661">
    <property type="term" value="F:NADP binding"/>
    <property type="evidence" value="ECO:0007669"/>
    <property type="project" value="InterPro"/>
</dbReference>
<dbReference type="PRINTS" id="PR00076">
    <property type="entry name" value="6PGDHDRGNASE"/>
</dbReference>
<protein>
    <recommendedName>
        <fullName evidence="6 11">6-phosphogluconate dehydrogenase, decarboxylating</fullName>
        <ecNumber evidence="5 11">1.1.1.44</ecNumber>
    </recommendedName>
</protein>
<dbReference type="Pfam" id="PF03446">
    <property type="entry name" value="NAD_binding_2"/>
    <property type="match status" value="1"/>
</dbReference>
<evidence type="ECO:0000256" key="6">
    <source>
        <dbReference type="ARBA" id="ARBA00018193"/>
    </source>
</evidence>
<evidence type="ECO:0000313" key="16">
    <source>
        <dbReference type="EMBL" id="URJ27665.1"/>
    </source>
</evidence>
<dbReference type="Pfam" id="PF00393">
    <property type="entry name" value="6PGD"/>
    <property type="match status" value="1"/>
</dbReference>
<dbReference type="Proteomes" id="UP001056323">
    <property type="component" value="Chromosome"/>
</dbReference>
<feature type="binding site" description="in other chain" evidence="13">
    <location>
        <begin position="186"/>
        <end position="187"/>
    </location>
    <ligand>
        <name>substrate</name>
        <note>ligand shared between dimeric partners</note>
    </ligand>
</feature>
<comment type="pathway">
    <text evidence="2 11 14">Carbohydrate degradation; pentose phosphate pathway; D-ribulose 5-phosphate from D-glucose 6-phosphate (oxidative stage): step 3/3.</text>
</comment>
<organism evidence="16 17">
    <name type="scientific">Candidatus Blochmanniella camponoti</name>
    <dbReference type="NCBI Taxonomy" id="108080"/>
    <lineage>
        <taxon>Bacteria</taxon>
        <taxon>Pseudomonadati</taxon>
        <taxon>Pseudomonadota</taxon>
        <taxon>Gammaproteobacteria</taxon>
        <taxon>Enterobacterales</taxon>
        <taxon>Enterobacteriaceae</taxon>
        <taxon>ant endosymbionts</taxon>
        <taxon>Candidatus Blochmanniella</taxon>
    </lineage>
</organism>
<evidence type="ECO:0000256" key="2">
    <source>
        <dbReference type="ARBA" id="ARBA00004874"/>
    </source>
</evidence>
<sequence length="469" mass="52820">MFKQQKIGIIGMGVMGRNLALNIESKGYCVAIYNRSKDKTDAVVTTNPKKNIIPCYSIEEFVLSLNKPRFIFLMITSGTHIDNVIKILSPYMNPGDILIDGGNSFYKDTMRRNLELSKQGINFIGTGISGGEEGALKGPSIMPGGQIDAYKMVESVFKKIAARVNDETCVAYIGPNGSGHYVKMIHNGIEYGDMQIIAEIYFFIKNIFHLTHEALGEIFNKWNQGELNSYLIEITSRIFVRKDANHDYILDSILDVAGNKGTGAWASQDAIDLGTPLGMITESVFARYMSVLKKQRLKASKILLGPNRKNCFESKCLYLEKARKALYLSKIILYAQGFYQLKIASDKYHWDLNYKQIAQIFRAGCIIRSKFLQKIIDIYSQTPDVTNLLLSPYCVNIANDYHQMLREVVVCGIKHGIPMPTLSAAIAYYDSYRSNVLPANLIQAQRDCFGAHTYTCFDKKGAFHTDWLK</sequence>
<dbReference type="InterPro" id="IPR006183">
    <property type="entry name" value="Pgluconate_DH"/>
</dbReference>
<dbReference type="NCBIfam" id="TIGR00873">
    <property type="entry name" value="gnd"/>
    <property type="match status" value="1"/>
</dbReference>
<dbReference type="PANTHER" id="PTHR11811">
    <property type="entry name" value="6-PHOSPHOGLUCONATE DEHYDROGENASE"/>
    <property type="match status" value="1"/>
</dbReference>
<dbReference type="InterPro" id="IPR013328">
    <property type="entry name" value="6PGD_dom2"/>
</dbReference>
<evidence type="ECO:0000256" key="5">
    <source>
        <dbReference type="ARBA" id="ARBA00013011"/>
    </source>
</evidence>
<keyword evidence="9 11" id="KW-0570">Pentose shunt</keyword>
<keyword evidence="11 14" id="KW-0521">NADP</keyword>
<evidence type="ECO:0000256" key="14">
    <source>
        <dbReference type="RuleBase" id="RU000485"/>
    </source>
</evidence>
<feature type="binding site" description="in other chain" evidence="13">
    <location>
        <position position="191"/>
    </location>
    <ligand>
        <name>substrate</name>
        <note>ligand shared between dimeric partners</note>
    </ligand>
</feature>
<feature type="active site" description="Proton acceptor" evidence="12">
    <location>
        <position position="183"/>
    </location>
</feature>
<dbReference type="InterPro" id="IPR006184">
    <property type="entry name" value="6PGdom_BS"/>
</dbReference>
<feature type="binding site" evidence="13">
    <location>
        <position position="446"/>
    </location>
    <ligand>
        <name>substrate</name>
        <note>ligand shared between dimeric partners</note>
    </ligand>
</feature>
<evidence type="ECO:0000256" key="8">
    <source>
        <dbReference type="ARBA" id="ARBA00023064"/>
    </source>
</evidence>
<evidence type="ECO:0000256" key="13">
    <source>
        <dbReference type="PIRSR" id="PIRSR000109-2"/>
    </source>
</evidence>
<evidence type="ECO:0000256" key="10">
    <source>
        <dbReference type="ARBA" id="ARBA00048640"/>
    </source>
</evidence>
<name>A0AAE9I7G6_9ENTR</name>
<accession>A0AAE9I7G6</accession>
<feature type="binding site" evidence="13">
    <location>
        <position position="452"/>
    </location>
    <ligand>
        <name>substrate</name>
        <note>ligand shared between dimeric partners</note>
    </ligand>
</feature>
<dbReference type="EMBL" id="CP097751">
    <property type="protein sequence ID" value="URJ27665.1"/>
    <property type="molecule type" value="Genomic_DNA"/>
</dbReference>
<gene>
    <name evidence="16" type="primary">gndA</name>
    <name evidence="16" type="ORF">M9394_00700</name>
</gene>
<evidence type="ECO:0000256" key="7">
    <source>
        <dbReference type="ARBA" id="ARBA00023002"/>
    </source>
</evidence>
<comment type="catalytic activity">
    <reaction evidence="10 11 14">
        <text>6-phospho-D-gluconate + NADP(+) = D-ribulose 5-phosphate + CO2 + NADPH</text>
        <dbReference type="Rhea" id="RHEA:10116"/>
        <dbReference type="ChEBI" id="CHEBI:16526"/>
        <dbReference type="ChEBI" id="CHEBI:57783"/>
        <dbReference type="ChEBI" id="CHEBI:58121"/>
        <dbReference type="ChEBI" id="CHEBI:58349"/>
        <dbReference type="ChEBI" id="CHEBI:58759"/>
        <dbReference type="EC" id="1.1.1.44"/>
    </reaction>
</comment>
<dbReference type="KEGG" id="bhb:M9394_00700"/>
<dbReference type="SMART" id="SM01350">
    <property type="entry name" value="6PGD"/>
    <property type="match status" value="1"/>
</dbReference>
<feature type="binding site" description="in other chain" evidence="13">
    <location>
        <position position="103"/>
    </location>
    <ligand>
        <name>substrate</name>
        <note>ligand shared between dimeric partners</note>
    </ligand>
</feature>
<dbReference type="AlphaFoldDB" id="A0AAE9I7G6"/>
<reference evidence="16" key="1">
    <citation type="submission" date="2022-05" db="EMBL/GenBank/DDBJ databases">
        <title>Impact of host demography and evolutionary history on endosymbiont molecular evolution: a test in carpenter ants (Genus Camponotus) and their Blochmannia endosymbionts.</title>
        <authorList>
            <person name="Manthey J.D."/>
            <person name="Giron J.C."/>
            <person name="Hruska J.P."/>
        </authorList>
    </citation>
    <scope>NUCLEOTIDE SEQUENCE</scope>
    <source>
        <strain evidence="16">C-049</strain>
    </source>
</reference>
<dbReference type="EC" id="1.1.1.44" evidence="5 11"/>
<dbReference type="FunFam" id="1.10.1040.10:FF:000002">
    <property type="entry name" value="6-phosphogluconate dehydrogenase, decarboxylating"/>
    <property type="match status" value="1"/>
</dbReference>
<comment type="function">
    <text evidence="1 11">Catalyzes the oxidative decarboxylation of 6-phosphogluconate to ribulose 5-phosphate and CO(2), with concomitant reduction of NADP to NADPH.</text>
</comment>
<proteinExistence type="inferred from homology"/>
<dbReference type="NCBIfam" id="NF006765">
    <property type="entry name" value="PRK09287.1"/>
    <property type="match status" value="1"/>
</dbReference>
<evidence type="ECO:0000256" key="3">
    <source>
        <dbReference type="ARBA" id="ARBA00008419"/>
    </source>
</evidence>
<dbReference type="FunFam" id="3.40.50.720:FF:000007">
    <property type="entry name" value="6-phosphogluconate dehydrogenase, decarboxylating"/>
    <property type="match status" value="1"/>
</dbReference>
<keyword evidence="8 14" id="KW-0311">Gluconate utilization</keyword>
<evidence type="ECO:0000313" key="17">
    <source>
        <dbReference type="Proteomes" id="UP001056323"/>
    </source>
</evidence>
<feature type="binding site" description="in other chain" evidence="13">
    <location>
        <begin position="129"/>
        <end position="131"/>
    </location>
    <ligand>
        <name>substrate</name>
        <note>ligand shared between dimeric partners</note>
    </ligand>
</feature>
<feature type="domain" description="6-phosphogluconate dehydrogenase C-terminal" evidence="15">
    <location>
        <begin position="179"/>
        <end position="468"/>
    </location>
</feature>
<feature type="binding site" description="in other chain" evidence="13">
    <location>
        <position position="287"/>
    </location>
    <ligand>
        <name>substrate</name>
        <note>ligand shared between dimeric partners</note>
    </ligand>
</feature>